<comment type="subcellular location">
    <subcellularLocation>
        <location evidence="2">Cell membrane</location>
        <topology evidence="2">Lipid-anchor</topology>
    </subcellularLocation>
</comment>
<keyword evidence="2" id="KW-0732">Signal</keyword>
<evidence type="ECO:0000313" key="5">
    <source>
        <dbReference type="Proteomes" id="UP001329151"/>
    </source>
</evidence>
<keyword evidence="2" id="KW-1134">Transmembrane beta strand</keyword>
<evidence type="ECO:0000256" key="3">
    <source>
        <dbReference type="SAM" id="MobiDB-lite"/>
    </source>
</evidence>
<keyword evidence="2" id="KW-0564">Palmitate</keyword>
<protein>
    <submittedName>
        <fullName evidence="4">Efflux transporter outer membrane subunit</fullName>
    </submittedName>
</protein>
<dbReference type="KEGG" id="lto:RGQ30_21470"/>
<dbReference type="PANTHER" id="PTHR30203">
    <property type="entry name" value="OUTER MEMBRANE CATION EFFLUX PROTEIN"/>
    <property type="match status" value="1"/>
</dbReference>
<dbReference type="SUPFAM" id="SSF56954">
    <property type="entry name" value="Outer membrane efflux proteins (OEP)"/>
    <property type="match status" value="1"/>
</dbReference>
<evidence type="ECO:0000256" key="1">
    <source>
        <dbReference type="ARBA" id="ARBA00007613"/>
    </source>
</evidence>
<keyword evidence="2" id="KW-0472">Membrane</keyword>
<evidence type="ECO:0000256" key="2">
    <source>
        <dbReference type="RuleBase" id="RU362097"/>
    </source>
</evidence>
<dbReference type="GO" id="GO:0015562">
    <property type="term" value="F:efflux transmembrane transporter activity"/>
    <property type="evidence" value="ECO:0007669"/>
    <property type="project" value="InterPro"/>
</dbReference>
<proteinExistence type="inferred from homology"/>
<dbReference type="InterPro" id="IPR003423">
    <property type="entry name" value="OMP_efflux"/>
</dbReference>
<evidence type="ECO:0000313" key="4">
    <source>
        <dbReference type="EMBL" id="BET26646.1"/>
    </source>
</evidence>
<organism evidence="4 5">
    <name type="scientific">Limnobacter thiooxidans</name>
    <dbReference type="NCBI Taxonomy" id="131080"/>
    <lineage>
        <taxon>Bacteria</taxon>
        <taxon>Pseudomonadati</taxon>
        <taxon>Pseudomonadota</taxon>
        <taxon>Betaproteobacteria</taxon>
        <taxon>Burkholderiales</taxon>
        <taxon>Burkholderiaceae</taxon>
        <taxon>Limnobacter</taxon>
    </lineage>
</organism>
<keyword evidence="5" id="KW-1185">Reference proteome</keyword>
<dbReference type="Proteomes" id="UP001329151">
    <property type="component" value="Chromosome"/>
</dbReference>
<feature type="region of interest" description="Disordered" evidence="3">
    <location>
        <begin position="100"/>
        <end position="120"/>
    </location>
</feature>
<dbReference type="AlphaFoldDB" id="A0AA86JGG5"/>
<dbReference type="Gene3D" id="2.20.200.10">
    <property type="entry name" value="Outer membrane efflux proteins (OEP)"/>
    <property type="match status" value="1"/>
</dbReference>
<keyword evidence="2" id="KW-0812">Transmembrane</keyword>
<accession>A0AA86JGG5</accession>
<dbReference type="GO" id="GO:0005886">
    <property type="term" value="C:plasma membrane"/>
    <property type="evidence" value="ECO:0007669"/>
    <property type="project" value="UniProtKB-SubCell"/>
</dbReference>
<dbReference type="PROSITE" id="PS51257">
    <property type="entry name" value="PROKAR_LIPOPROTEIN"/>
    <property type="match status" value="1"/>
</dbReference>
<comment type="similarity">
    <text evidence="1 2">Belongs to the outer membrane factor (OMF) (TC 1.B.17) family.</text>
</comment>
<dbReference type="EMBL" id="AP028947">
    <property type="protein sequence ID" value="BET26646.1"/>
    <property type="molecule type" value="Genomic_DNA"/>
</dbReference>
<dbReference type="Gene3D" id="1.20.1600.10">
    <property type="entry name" value="Outer membrane efflux proteins (OEP)"/>
    <property type="match status" value="1"/>
</dbReference>
<feature type="chain" id="PRO_5041516878" evidence="2">
    <location>
        <begin position="21"/>
        <end position="482"/>
    </location>
</feature>
<keyword evidence="2" id="KW-0449">Lipoprotein</keyword>
<dbReference type="PANTHER" id="PTHR30203:SF32">
    <property type="entry name" value="CATION EFFLUX SYSTEM PROTEIN CUSC"/>
    <property type="match status" value="1"/>
</dbReference>
<gene>
    <name evidence="4" type="ORF">RGQ30_21470</name>
</gene>
<dbReference type="RefSeq" id="WP_130555897.1">
    <property type="nucleotide sequence ID" value="NZ_AP028947.1"/>
</dbReference>
<reference evidence="4 5" key="1">
    <citation type="submission" date="2023-10" db="EMBL/GenBank/DDBJ databases">
        <title>Complete Genome Sequence of Limnobacter thiooxidans CS-K2T, Isolated from freshwater lake sediments in Bavaria, Germany.</title>
        <authorList>
            <person name="Naruki M."/>
            <person name="Watanabe A."/>
            <person name="Warashina T."/>
            <person name="Morita T."/>
            <person name="Arakawa K."/>
        </authorList>
    </citation>
    <scope>NUCLEOTIDE SEQUENCE [LARGE SCALE GENOMIC DNA]</scope>
    <source>
        <strain evidence="4 5">CS-K2</strain>
    </source>
</reference>
<dbReference type="NCBIfam" id="TIGR01845">
    <property type="entry name" value="outer_NodT"/>
    <property type="match status" value="1"/>
</dbReference>
<dbReference type="InterPro" id="IPR010131">
    <property type="entry name" value="MdtP/NodT-like"/>
</dbReference>
<name>A0AA86JGG5_9BURK</name>
<dbReference type="Pfam" id="PF02321">
    <property type="entry name" value="OEP"/>
    <property type="match status" value="2"/>
</dbReference>
<sequence>MRTFRNILALAITLSLGACATQQPTSTLAVGDRFFADPSASQGISTDWWTRYADPELNTLIQNALTNNHDIKLAVARVMEARAGLDAAFTRLLPTLSINGGQSEQRTTLPDPFKQRGSPDVKATRIGAELSWEVDLFGATRASQRAFEQNGLAAESAVHGARLLVSSEVAKQWFLLKSAKQQVALLASAIESLQKQRELIQLRREMGLSSQFDLDRVDSELNALIGQRPALAALEASLQARLAVLSGRSPLSGMSNTPAIQTNNWPTIAAVLPGQPIELLARRPDLVAAEHQLAAEGERLLEVRRNFLPKVFINVLGGTQNLLINGLTQNGIDFRQSAAIFSLPVFNAGRLSALEDAQSARQQQFLLQYEKSVLTAMEEVEVSLVLHAGQRDTLQSRTRALAASASSLGHGQTLRQHGQIDQIQLEMLTRAHLQAQQQHLNAQLDTVLADIQLHKALGGGWQAQADSRPLSSLITAIGETTK</sequence>
<feature type="signal peptide" evidence="2">
    <location>
        <begin position="1"/>
        <end position="20"/>
    </location>
</feature>